<reference evidence="1 2" key="1">
    <citation type="submission" date="2019-02" db="EMBL/GenBank/DDBJ databases">
        <title>Pseudomonas spp from wheat grain.</title>
        <authorList>
            <person name="Cho G.-S."/>
            <person name="Franz C.M.A.P."/>
        </authorList>
    </citation>
    <scope>NUCLEOTIDE SEQUENCE [LARGE SCALE GENOMIC DNA]</scope>
    <source>
        <strain evidence="1 2">133NRW</strain>
    </source>
</reference>
<organism evidence="1 2">
    <name type="scientific">Pseudomonas orientalis</name>
    <dbReference type="NCBI Taxonomy" id="76758"/>
    <lineage>
        <taxon>Bacteria</taxon>
        <taxon>Pseudomonadati</taxon>
        <taxon>Pseudomonadota</taxon>
        <taxon>Gammaproteobacteria</taxon>
        <taxon>Pseudomonadales</taxon>
        <taxon>Pseudomonadaceae</taxon>
        <taxon>Pseudomonas</taxon>
    </lineage>
</organism>
<gene>
    <name evidence="1" type="ORF">EUX57_08055</name>
</gene>
<dbReference type="Proteomes" id="UP000293369">
    <property type="component" value="Unassembled WGS sequence"/>
</dbReference>
<evidence type="ECO:0000313" key="2">
    <source>
        <dbReference type="Proteomes" id="UP000293369"/>
    </source>
</evidence>
<dbReference type="SUPFAM" id="SSF160631">
    <property type="entry name" value="SMI1/KNR4-like"/>
    <property type="match status" value="1"/>
</dbReference>
<dbReference type="Gene3D" id="3.40.1580.10">
    <property type="entry name" value="SMI1/KNR4-like"/>
    <property type="match status" value="1"/>
</dbReference>
<evidence type="ECO:0008006" key="3">
    <source>
        <dbReference type="Google" id="ProtNLM"/>
    </source>
</evidence>
<sequence length="176" mass="20095">MINKLISLLSPPSQRIFDNTAWANFESEGNPRLPNDFKQLISIYGCGSVDDFLWILDPFSKNPNLNFEKSKYFIDAYAVMRQEFSSDYPRPAYPAEGSFLPWAVTDNGETLVWLVNGEPESWKVAIHSSDQGAEEVYNFGCVEFLLKLLSRDISSKILPSQFPPDDLDNHFFRIAD</sequence>
<comment type="caution">
    <text evidence="1">The sequence shown here is derived from an EMBL/GenBank/DDBJ whole genome shotgun (WGS) entry which is preliminary data.</text>
</comment>
<accession>A0A4Q7D1N2</accession>
<name>A0A4Q7D1N2_9PSED</name>
<dbReference type="RefSeq" id="WP_083203172.1">
    <property type="nucleotide sequence ID" value="NZ_SGFE01000012.1"/>
</dbReference>
<dbReference type="AlphaFoldDB" id="A0A4Q7D1N2"/>
<evidence type="ECO:0000313" key="1">
    <source>
        <dbReference type="EMBL" id="RZI32303.1"/>
    </source>
</evidence>
<dbReference type="EMBL" id="SGFE01000012">
    <property type="protein sequence ID" value="RZI32303.1"/>
    <property type="molecule type" value="Genomic_DNA"/>
</dbReference>
<dbReference type="Pfam" id="PF14568">
    <property type="entry name" value="SUKH_6"/>
    <property type="match status" value="1"/>
</dbReference>
<proteinExistence type="predicted"/>
<dbReference type="InterPro" id="IPR037883">
    <property type="entry name" value="Knr4/Smi1-like_sf"/>
</dbReference>
<protein>
    <recommendedName>
        <fullName evidence="3">SMI1/KNR4 family protein</fullName>
    </recommendedName>
</protein>